<dbReference type="Proteomes" id="UP001432322">
    <property type="component" value="Unassembled WGS sequence"/>
</dbReference>
<evidence type="ECO:0000256" key="1">
    <source>
        <dbReference type="SAM" id="MobiDB-lite"/>
    </source>
</evidence>
<feature type="region of interest" description="Disordered" evidence="1">
    <location>
        <begin position="104"/>
        <end position="124"/>
    </location>
</feature>
<organism evidence="2 3">
    <name type="scientific">Pristionchus fissidentatus</name>
    <dbReference type="NCBI Taxonomy" id="1538716"/>
    <lineage>
        <taxon>Eukaryota</taxon>
        <taxon>Metazoa</taxon>
        <taxon>Ecdysozoa</taxon>
        <taxon>Nematoda</taxon>
        <taxon>Chromadorea</taxon>
        <taxon>Rhabditida</taxon>
        <taxon>Rhabditina</taxon>
        <taxon>Diplogasteromorpha</taxon>
        <taxon>Diplogasteroidea</taxon>
        <taxon>Neodiplogasteridae</taxon>
        <taxon>Pristionchus</taxon>
    </lineage>
</organism>
<sequence length="124" mass="13829">SVWTALENPSNWRVDNSVNFDKIKAICFSKCHSDYILTDCIQPCSKPLYDVGEGKLLCRNPDDVLHFNGKITSSDINCDKTTSAVRSFQSISYLSDQMTVFFRSESASDTSKTAAKSSEEKQKG</sequence>
<dbReference type="EMBL" id="BTSY01000004">
    <property type="protein sequence ID" value="GMT25487.1"/>
    <property type="molecule type" value="Genomic_DNA"/>
</dbReference>
<evidence type="ECO:0000313" key="2">
    <source>
        <dbReference type="EMBL" id="GMT25487.1"/>
    </source>
</evidence>
<feature type="non-terminal residue" evidence="2">
    <location>
        <position position="1"/>
    </location>
</feature>
<comment type="caution">
    <text evidence="2">The sequence shown here is derived from an EMBL/GenBank/DDBJ whole genome shotgun (WGS) entry which is preliminary data.</text>
</comment>
<gene>
    <name evidence="2" type="ORF">PFISCL1PPCAC_16784</name>
</gene>
<protein>
    <submittedName>
        <fullName evidence="2">Uncharacterized protein</fullName>
    </submittedName>
</protein>
<keyword evidence="3" id="KW-1185">Reference proteome</keyword>
<evidence type="ECO:0000313" key="3">
    <source>
        <dbReference type="Proteomes" id="UP001432322"/>
    </source>
</evidence>
<reference evidence="2" key="1">
    <citation type="submission" date="2023-10" db="EMBL/GenBank/DDBJ databases">
        <title>Genome assembly of Pristionchus species.</title>
        <authorList>
            <person name="Yoshida K."/>
            <person name="Sommer R.J."/>
        </authorList>
    </citation>
    <scope>NUCLEOTIDE SEQUENCE</scope>
    <source>
        <strain evidence="2">RS5133</strain>
    </source>
</reference>
<accession>A0AAV5W3C6</accession>
<feature type="non-terminal residue" evidence="2">
    <location>
        <position position="124"/>
    </location>
</feature>
<feature type="compositionally biased region" description="Low complexity" evidence="1">
    <location>
        <begin position="104"/>
        <end position="116"/>
    </location>
</feature>
<name>A0AAV5W3C6_9BILA</name>
<dbReference type="AlphaFoldDB" id="A0AAV5W3C6"/>
<proteinExistence type="predicted"/>